<dbReference type="RefSeq" id="XP_040688759.1">
    <property type="nucleotide sequence ID" value="XM_040835274.1"/>
</dbReference>
<dbReference type="AlphaFoldDB" id="A0A1L9RJK0"/>
<accession>A0A1L9RJK0</accession>
<proteinExistence type="predicted"/>
<sequence length="209" mass="23297">MPVYVLHGFRWPRAGFTGIRVYVVLHNLEDATAEYLQQPLTSRLILDSLKRGKPNLMPNLPDLQLIEAYDPEDTTSNTAVSQPFAYVAAKVITIPDPGAPGAGLSWNLEDLVKDPGLPSATTEALEGLRDELAPGEKIGWWVVYNGDPERYFPETDEEDDDESMEYEDEEDASSIEEQPQPTTVPEKQSTRFPGKLTRLFGKRSNTTTA</sequence>
<dbReference type="GeneID" id="63751122"/>
<protein>
    <recommendedName>
        <fullName evidence="4">Developmental regulator FlbE</fullName>
    </recommendedName>
</protein>
<dbReference type="STRING" id="1073089.A0A1L9RJK0"/>
<dbReference type="VEuPathDB" id="FungiDB:ASPWEDRAFT_40225"/>
<feature type="compositionally biased region" description="Acidic residues" evidence="1">
    <location>
        <begin position="154"/>
        <end position="174"/>
    </location>
</feature>
<dbReference type="EMBL" id="KV878212">
    <property type="protein sequence ID" value="OJJ35083.1"/>
    <property type="molecule type" value="Genomic_DNA"/>
</dbReference>
<gene>
    <name evidence="2" type="ORF">ASPWEDRAFT_40225</name>
</gene>
<keyword evidence="3" id="KW-1185">Reference proteome</keyword>
<name>A0A1L9RJK0_ASPWE</name>
<organism evidence="2 3">
    <name type="scientific">Aspergillus wentii DTO 134E9</name>
    <dbReference type="NCBI Taxonomy" id="1073089"/>
    <lineage>
        <taxon>Eukaryota</taxon>
        <taxon>Fungi</taxon>
        <taxon>Dikarya</taxon>
        <taxon>Ascomycota</taxon>
        <taxon>Pezizomycotina</taxon>
        <taxon>Eurotiomycetes</taxon>
        <taxon>Eurotiomycetidae</taxon>
        <taxon>Eurotiales</taxon>
        <taxon>Aspergillaceae</taxon>
        <taxon>Aspergillus</taxon>
        <taxon>Aspergillus subgen. Cremei</taxon>
    </lineage>
</organism>
<reference evidence="3" key="1">
    <citation type="journal article" date="2017" name="Genome Biol.">
        <title>Comparative genomics reveals high biological diversity and specific adaptations in the industrially and medically important fungal genus Aspergillus.</title>
        <authorList>
            <person name="de Vries R.P."/>
            <person name="Riley R."/>
            <person name="Wiebenga A."/>
            <person name="Aguilar-Osorio G."/>
            <person name="Amillis S."/>
            <person name="Uchima C.A."/>
            <person name="Anderluh G."/>
            <person name="Asadollahi M."/>
            <person name="Askin M."/>
            <person name="Barry K."/>
            <person name="Battaglia E."/>
            <person name="Bayram O."/>
            <person name="Benocci T."/>
            <person name="Braus-Stromeyer S.A."/>
            <person name="Caldana C."/>
            <person name="Canovas D."/>
            <person name="Cerqueira G.C."/>
            <person name="Chen F."/>
            <person name="Chen W."/>
            <person name="Choi C."/>
            <person name="Clum A."/>
            <person name="Dos Santos R.A."/>
            <person name="Damasio A.R."/>
            <person name="Diallinas G."/>
            <person name="Emri T."/>
            <person name="Fekete E."/>
            <person name="Flipphi M."/>
            <person name="Freyberg S."/>
            <person name="Gallo A."/>
            <person name="Gournas C."/>
            <person name="Habgood R."/>
            <person name="Hainaut M."/>
            <person name="Harispe M.L."/>
            <person name="Henrissat B."/>
            <person name="Hilden K.S."/>
            <person name="Hope R."/>
            <person name="Hossain A."/>
            <person name="Karabika E."/>
            <person name="Karaffa L."/>
            <person name="Karanyi Z."/>
            <person name="Krasevec N."/>
            <person name="Kuo A."/>
            <person name="Kusch H."/>
            <person name="LaButti K."/>
            <person name="Lagendijk E.L."/>
            <person name="Lapidus A."/>
            <person name="Levasseur A."/>
            <person name="Lindquist E."/>
            <person name="Lipzen A."/>
            <person name="Logrieco A.F."/>
            <person name="MacCabe A."/>
            <person name="Maekelae M.R."/>
            <person name="Malavazi I."/>
            <person name="Melin P."/>
            <person name="Meyer V."/>
            <person name="Mielnichuk N."/>
            <person name="Miskei M."/>
            <person name="Molnar A.P."/>
            <person name="Mule G."/>
            <person name="Ngan C.Y."/>
            <person name="Orejas M."/>
            <person name="Orosz E."/>
            <person name="Ouedraogo J.P."/>
            <person name="Overkamp K.M."/>
            <person name="Park H.-S."/>
            <person name="Perrone G."/>
            <person name="Piumi F."/>
            <person name="Punt P.J."/>
            <person name="Ram A.F."/>
            <person name="Ramon A."/>
            <person name="Rauscher S."/>
            <person name="Record E."/>
            <person name="Riano-Pachon D.M."/>
            <person name="Robert V."/>
            <person name="Roehrig J."/>
            <person name="Ruller R."/>
            <person name="Salamov A."/>
            <person name="Salih N.S."/>
            <person name="Samson R.A."/>
            <person name="Sandor E."/>
            <person name="Sanguinetti M."/>
            <person name="Schuetze T."/>
            <person name="Sepcic K."/>
            <person name="Shelest E."/>
            <person name="Sherlock G."/>
            <person name="Sophianopoulou V."/>
            <person name="Squina F.M."/>
            <person name="Sun H."/>
            <person name="Susca A."/>
            <person name="Todd R.B."/>
            <person name="Tsang A."/>
            <person name="Unkles S.E."/>
            <person name="van de Wiele N."/>
            <person name="van Rossen-Uffink D."/>
            <person name="Oliveira J.V."/>
            <person name="Vesth T.C."/>
            <person name="Visser J."/>
            <person name="Yu J.-H."/>
            <person name="Zhou M."/>
            <person name="Andersen M.R."/>
            <person name="Archer D.B."/>
            <person name="Baker S.E."/>
            <person name="Benoit I."/>
            <person name="Brakhage A.A."/>
            <person name="Braus G.H."/>
            <person name="Fischer R."/>
            <person name="Frisvad J.C."/>
            <person name="Goldman G.H."/>
            <person name="Houbraken J."/>
            <person name="Oakley B."/>
            <person name="Pocsi I."/>
            <person name="Scazzocchio C."/>
            <person name="Seiboth B."/>
            <person name="vanKuyk P.A."/>
            <person name="Wortman J."/>
            <person name="Dyer P.S."/>
            <person name="Grigoriev I.V."/>
        </authorList>
    </citation>
    <scope>NUCLEOTIDE SEQUENCE [LARGE SCALE GENOMIC DNA]</scope>
    <source>
        <strain evidence="3">DTO 134E9</strain>
    </source>
</reference>
<dbReference type="OrthoDB" id="371463at2759"/>
<evidence type="ECO:0000256" key="1">
    <source>
        <dbReference type="SAM" id="MobiDB-lite"/>
    </source>
</evidence>
<dbReference type="Proteomes" id="UP000184383">
    <property type="component" value="Unassembled WGS sequence"/>
</dbReference>
<feature type="region of interest" description="Disordered" evidence="1">
    <location>
        <begin position="149"/>
        <end position="209"/>
    </location>
</feature>
<evidence type="ECO:0000313" key="3">
    <source>
        <dbReference type="Proteomes" id="UP000184383"/>
    </source>
</evidence>
<evidence type="ECO:0008006" key="4">
    <source>
        <dbReference type="Google" id="ProtNLM"/>
    </source>
</evidence>
<feature type="compositionally biased region" description="Polar residues" evidence="1">
    <location>
        <begin position="175"/>
        <end position="191"/>
    </location>
</feature>
<evidence type="ECO:0000313" key="2">
    <source>
        <dbReference type="EMBL" id="OJJ35083.1"/>
    </source>
</evidence>